<dbReference type="RefSeq" id="WP_073029184.1">
    <property type="nucleotide sequence ID" value="NZ_FQXJ01000005.1"/>
</dbReference>
<dbReference type="InterPro" id="IPR037208">
    <property type="entry name" value="Spo0E-like_sf"/>
</dbReference>
<reference evidence="2" key="1">
    <citation type="submission" date="2016-11" db="EMBL/GenBank/DDBJ databases">
        <authorList>
            <person name="Varghese N."/>
            <person name="Submissions S."/>
        </authorList>
    </citation>
    <scope>NUCLEOTIDE SEQUENCE [LARGE SCALE GENOMIC DNA]</scope>
    <source>
        <strain evidence="2">DSM 15449</strain>
    </source>
</reference>
<dbReference type="EMBL" id="FQXJ01000005">
    <property type="protein sequence ID" value="SHH86352.1"/>
    <property type="molecule type" value="Genomic_DNA"/>
</dbReference>
<proteinExistence type="predicted"/>
<dbReference type="Pfam" id="PF09388">
    <property type="entry name" value="SpoOE-like"/>
    <property type="match status" value="1"/>
</dbReference>
<dbReference type="GO" id="GO:0043937">
    <property type="term" value="P:regulation of sporulation"/>
    <property type="evidence" value="ECO:0007669"/>
    <property type="project" value="InterPro"/>
</dbReference>
<evidence type="ECO:0000313" key="1">
    <source>
        <dbReference type="EMBL" id="SHH86352.1"/>
    </source>
</evidence>
<dbReference type="InterPro" id="IPR018540">
    <property type="entry name" value="Spo0E-like"/>
</dbReference>
<dbReference type="Gene3D" id="4.10.280.10">
    <property type="entry name" value="Helix-loop-helix DNA-binding domain"/>
    <property type="match status" value="1"/>
</dbReference>
<protein>
    <submittedName>
        <fullName evidence="1">Spo0E like sporulation regulatory protein</fullName>
    </submittedName>
</protein>
<keyword evidence="2" id="KW-1185">Reference proteome</keyword>
<dbReference type="Proteomes" id="UP000183954">
    <property type="component" value="Unassembled WGS sequence"/>
</dbReference>
<dbReference type="SUPFAM" id="SSF140500">
    <property type="entry name" value="BAS1536-like"/>
    <property type="match status" value="1"/>
</dbReference>
<gene>
    <name evidence="1" type="ORF">SAMN02746098_01598</name>
</gene>
<name>A0A1M5WFT6_9FIRM</name>
<dbReference type="OrthoDB" id="1799551at2"/>
<dbReference type="InterPro" id="IPR036638">
    <property type="entry name" value="HLH_DNA-bd_sf"/>
</dbReference>
<sequence length="56" mass="6813">MKLNVLDRIEELRLQMQEIALDKDLSDPIVVRVSEDLDAWINKFYFNHKKKKRKQL</sequence>
<dbReference type="AlphaFoldDB" id="A0A1M5WFT6"/>
<organism evidence="1 2">
    <name type="scientific">Desulfosporosinus lacus DSM 15449</name>
    <dbReference type="NCBI Taxonomy" id="1121420"/>
    <lineage>
        <taxon>Bacteria</taxon>
        <taxon>Bacillati</taxon>
        <taxon>Bacillota</taxon>
        <taxon>Clostridia</taxon>
        <taxon>Eubacteriales</taxon>
        <taxon>Desulfitobacteriaceae</taxon>
        <taxon>Desulfosporosinus</taxon>
    </lineage>
</organism>
<dbReference type="GO" id="GO:0046983">
    <property type="term" value="F:protein dimerization activity"/>
    <property type="evidence" value="ECO:0007669"/>
    <property type="project" value="InterPro"/>
</dbReference>
<accession>A0A1M5WFT6</accession>
<evidence type="ECO:0000313" key="2">
    <source>
        <dbReference type="Proteomes" id="UP000183954"/>
    </source>
</evidence>